<dbReference type="PROSITE" id="PS51375">
    <property type="entry name" value="PPR"/>
    <property type="match status" value="6"/>
</dbReference>
<dbReference type="EMBL" id="KV011785">
    <property type="protein sequence ID" value="KZV26150.1"/>
    <property type="molecule type" value="Genomic_DNA"/>
</dbReference>
<feature type="repeat" description="PPR" evidence="3">
    <location>
        <begin position="323"/>
        <end position="353"/>
    </location>
</feature>
<proteinExistence type="inferred from homology"/>
<dbReference type="FunFam" id="1.25.40.10:FF:000196">
    <property type="entry name" value="Pentatricopeptide repeat-containing protein At4g14850"/>
    <property type="match status" value="1"/>
</dbReference>
<dbReference type="GO" id="GO:0003723">
    <property type="term" value="F:RNA binding"/>
    <property type="evidence" value="ECO:0007669"/>
    <property type="project" value="InterPro"/>
</dbReference>
<dbReference type="Pfam" id="PF13041">
    <property type="entry name" value="PPR_2"/>
    <property type="match status" value="1"/>
</dbReference>
<organism evidence="5 6">
    <name type="scientific">Dorcoceras hygrometricum</name>
    <dbReference type="NCBI Taxonomy" id="472368"/>
    <lineage>
        <taxon>Eukaryota</taxon>
        <taxon>Viridiplantae</taxon>
        <taxon>Streptophyta</taxon>
        <taxon>Embryophyta</taxon>
        <taxon>Tracheophyta</taxon>
        <taxon>Spermatophyta</taxon>
        <taxon>Magnoliopsida</taxon>
        <taxon>eudicotyledons</taxon>
        <taxon>Gunneridae</taxon>
        <taxon>Pentapetalae</taxon>
        <taxon>asterids</taxon>
        <taxon>lamiids</taxon>
        <taxon>Lamiales</taxon>
        <taxon>Gesneriaceae</taxon>
        <taxon>Didymocarpoideae</taxon>
        <taxon>Trichosporeae</taxon>
        <taxon>Loxocarpinae</taxon>
        <taxon>Dorcoceras</taxon>
    </lineage>
</organism>
<protein>
    <submittedName>
        <fullName evidence="5">Pentatricopeptide repeat-containing protein</fullName>
    </submittedName>
</protein>
<feature type="repeat" description="PPR" evidence="3">
    <location>
        <begin position="432"/>
        <end position="466"/>
    </location>
</feature>
<dbReference type="AlphaFoldDB" id="A0A2Z7AYV7"/>
<dbReference type="InterPro" id="IPR002885">
    <property type="entry name" value="PPR_rpt"/>
</dbReference>
<feature type="repeat" description="PPR" evidence="3">
    <location>
        <begin position="252"/>
        <end position="287"/>
    </location>
</feature>
<keyword evidence="1" id="KW-0677">Repeat</keyword>
<feature type="repeat" description="PPR" evidence="3">
    <location>
        <begin position="354"/>
        <end position="388"/>
    </location>
</feature>
<dbReference type="InterPro" id="IPR011990">
    <property type="entry name" value="TPR-like_helical_dom_sf"/>
</dbReference>
<dbReference type="GO" id="GO:0009451">
    <property type="term" value="P:RNA modification"/>
    <property type="evidence" value="ECO:0007669"/>
    <property type="project" value="InterPro"/>
</dbReference>
<evidence type="ECO:0000313" key="6">
    <source>
        <dbReference type="Proteomes" id="UP000250235"/>
    </source>
</evidence>
<name>A0A2Z7AYV7_9LAMI</name>
<evidence type="ECO:0000256" key="2">
    <source>
        <dbReference type="ARBA" id="ARBA00061659"/>
    </source>
</evidence>
<accession>A0A2Z7AYV7</accession>
<feature type="repeat" description="PPR" evidence="3">
    <location>
        <begin position="467"/>
        <end position="502"/>
    </location>
</feature>
<comment type="similarity">
    <text evidence="2">Belongs to the PPR family. PCMP-E subfamily.</text>
</comment>
<dbReference type="PANTHER" id="PTHR47926:SF347">
    <property type="entry name" value="PENTATRICOPEPTIDE REPEAT-CONTAINING PROTEIN"/>
    <property type="match status" value="1"/>
</dbReference>
<evidence type="ECO:0000313" key="5">
    <source>
        <dbReference type="EMBL" id="KZV26150.1"/>
    </source>
</evidence>
<dbReference type="Pfam" id="PF20431">
    <property type="entry name" value="E_motif"/>
    <property type="match status" value="1"/>
</dbReference>
<evidence type="ECO:0000256" key="1">
    <source>
        <dbReference type="ARBA" id="ARBA00022737"/>
    </source>
</evidence>
<dbReference type="InterPro" id="IPR046960">
    <property type="entry name" value="PPR_At4g14850-like_plant"/>
</dbReference>
<dbReference type="Gene3D" id="1.25.40.10">
    <property type="entry name" value="Tetratricopeptide repeat domain"/>
    <property type="match status" value="5"/>
</dbReference>
<gene>
    <name evidence="5" type="ORF">F511_06317</name>
</gene>
<dbReference type="InterPro" id="IPR046848">
    <property type="entry name" value="E_motif"/>
</dbReference>
<dbReference type="Proteomes" id="UP000250235">
    <property type="component" value="Unassembled WGS sequence"/>
</dbReference>
<dbReference type="Pfam" id="PF01535">
    <property type="entry name" value="PPR"/>
    <property type="match status" value="5"/>
</dbReference>
<evidence type="ECO:0000256" key="3">
    <source>
        <dbReference type="PROSITE-ProRule" id="PRU00708"/>
    </source>
</evidence>
<feature type="region of interest" description="Disordered" evidence="4">
    <location>
        <begin position="1"/>
        <end position="21"/>
    </location>
</feature>
<keyword evidence="6" id="KW-1185">Reference proteome</keyword>
<reference evidence="5 6" key="1">
    <citation type="journal article" date="2015" name="Proc. Natl. Acad. Sci. U.S.A.">
        <title>The resurrection genome of Boea hygrometrica: A blueprint for survival of dehydration.</title>
        <authorList>
            <person name="Xiao L."/>
            <person name="Yang G."/>
            <person name="Zhang L."/>
            <person name="Yang X."/>
            <person name="Zhao S."/>
            <person name="Ji Z."/>
            <person name="Zhou Q."/>
            <person name="Hu M."/>
            <person name="Wang Y."/>
            <person name="Chen M."/>
            <person name="Xu Y."/>
            <person name="Jin H."/>
            <person name="Xiao X."/>
            <person name="Hu G."/>
            <person name="Bao F."/>
            <person name="Hu Y."/>
            <person name="Wan P."/>
            <person name="Li L."/>
            <person name="Deng X."/>
            <person name="Kuang T."/>
            <person name="Xiang C."/>
            <person name="Zhu J.K."/>
            <person name="Oliver M.J."/>
            <person name="He Y."/>
        </authorList>
    </citation>
    <scope>NUCLEOTIDE SEQUENCE [LARGE SCALE GENOMIC DNA]</scope>
    <source>
        <strain evidence="6">cv. XS01</strain>
    </source>
</reference>
<dbReference type="SUPFAM" id="SSF48452">
    <property type="entry name" value="TPR-like"/>
    <property type="match status" value="1"/>
</dbReference>
<dbReference type="FunFam" id="1.25.40.10:FF:000090">
    <property type="entry name" value="Pentatricopeptide repeat-containing protein, chloroplastic"/>
    <property type="match status" value="1"/>
</dbReference>
<evidence type="ECO:0000256" key="4">
    <source>
        <dbReference type="SAM" id="MobiDB-lite"/>
    </source>
</evidence>
<sequence length="610" mass="68293">MSPFLKPRSRGSRERIDGNSVAKSHGGYRRLLSCKEVHLTKSPSIIWMNHTSKLPAAGSTCQAIQALQNNDNPINFSFYGHLIQLCTVRGLFRQVQQLQARIILYSATADNFLASKLIAFYSKTNKLSCARGVFDLIPSKNVFAFNALLIAYCVHNHHAETLTQFFSLLSGKNVCPGLVQVEPDAFTMSCVLKAMSEVVADEPLLTRMIHCYVMKKGFFSDLFVGNGLMTYYSRSDDPLSAKGLFNEMPDKDLVSWNAMIAGYSQGGFYKECKDLYKVMLDSRELKPDAVTVISTLHACAQSNDLIFGMEVHRYVIDNRIEMDLSVCNAIMAVYAKCGSLDYAKELFEEMSEKDEISYSTIISGYMVHGQVEEAMMIFRKMRQPALSTWNAVISGQVQNNKYDEVIDLVRQMRYMLTLLKTRRVFDISKIRSVIVWTSIISAYATHGDANFALSLFDKMLMGKTKPDEVTFTAVLAACARGGLLDKALEIFDSLLPKYGVQPLVNHYACVVVCMSRAGRLSQALKFVEEMPIEPSAKVWGALLSGASEFGDVELGKFVFDHLMELEPDNPSNYIIMANLYSDSGRWEEAEKVRETLKKLGLKKVAGSSRV</sequence>
<dbReference type="OrthoDB" id="185373at2759"/>
<dbReference type="NCBIfam" id="TIGR00756">
    <property type="entry name" value="PPR"/>
    <property type="match status" value="6"/>
</dbReference>
<feature type="repeat" description="PPR" evidence="3">
    <location>
        <begin position="569"/>
        <end position="603"/>
    </location>
</feature>
<dbReference type="PANTHER" id="PTHR47926">
    <property type="entry name" value="PENTATRICOPEPTIDE REPEAT-CONTAINING PROTEIN"/>
    <property type="match status" value="1"/>
</dbReference>